<evidence type="ECO:0000313" key="3">
    <source>
        <dbReference type="Proteomes" id="UP001642483"/>
    </source>
</evidence>
<dbReference type="PANTHER" id="PTHR47635">
    <property type="entry name" value="CUB DOMAIN-CONTAINING PROTEIN"/>
    <property type="match status" value="1"/>
</dbReference>
<keyword evidence="3" id="KW-1185">Reference proteome</keyword>
<sequence length="411" mass="45281">MQLVAFLILNLLHIPVLNAFTFGVELLGCYRIVDVRRQTITSAEGSSHWLGIEADNRDLKVIVCAAVAYERGMKIFAIQNQTCMVTLDGEIDHQKYEVRSCEARRWKLRIYRLISPVFVENLGCWADGRSRVDSAIPSLEGGSDFLDGRPGRRRDALLKCAFAAVEKGSTIFALQNGGRCHASMNANVTYAQYGETPQRCKSDGKGGKRANQVYKIVNHDLPLAGTKRLGCWADLADTAIPNLDLDDDVIGDAKYRCYVTSLRRGFHVFALQNGGRCFASNRANETYFKYGPSDDCDEDGGGGARANEVYEAGRMVFVKNLGCWRDIPNHTIPLVDEFPTYRSRRNPLYGCLNFAAQMGHSVFALQEGGLCATSENAEDVYKMHGTSEGCGPDGKGGALANQVYKIEGALD</sequence>
<keyword evidence="1" id="KW-0732">Signal</keyword>
<organism evidence="2 3">
    <name type="scientific">Clavelina lepadiformis</name>
    <name type="common">Light-bulb sea squirt</name>
    <name type="synonym">Ascidia lepadiformis</name>
    <dbReference type="NCBI Taxonomy" id="159417"/>
    <lineage>
        <taxon>Eukaryota</taxon>
        <taxon>Metazoa</taxon>
        <taxon>Chordata</taxon>
        <taxon>Tunicata</taxon>
        <taxon>Ascidiacea</taxon>
        <taxon>Aplousobranchia</taxon>
        <taxon>Clavelinidae</taxon>
        <taxon>Clavelina</taxon>
    </lineage>
</organism>
<gene>
    <name evidence="2" type="ORF">CVLEPA_LOCUS3988</name>
</gene>
<comment type="caution">
    <text evidence="2">The sequence shown here is derived from an EMBL/GenBank/DDBJ whole genome shotgun (WGS) entry which is preliminary data.</text>
</comment>
<evidence type="ECO:0000256" key="1">
    <source>
        <dbReference type="SAM" id="SignalP"/>
    </source>
</evidence>
<accession>A0ABP0F3H1</accession>
<feature type="signal peptide" evidence="1">
    <location>
        <begin position="1"/>
        <end position="19"/>
    </location>
</feature>
<name>A0ABP0F3H1_CLALP</name>
<evidence type="ECO:0000313" key="2">
    <source>
        <dbReference type="EMBL" id="CAK8674274.1"/>
    </source>
</evidence>
<proteinExistence type="predicted"/>
<reference evidence="2 3" key="1">
    <citation type="submission" date="2024-02" db="EMBL/GenBank/DDBJ databases">
        <authorList>
            <person name="Daric V."/>
            <person name="Darras S."/>
        </authorList>
    </citation>
    <scope>NUCLEOTIDE SEQUENCE [LARGE SCALE GENOMIC DNA]</scope>
</reference>
<dbReference type="EMBL" id="CAWYQH010000013">
    <property type="protein sequence ID" value="CAK8674274.1"/>
    <property type="molecule type" value="Genomic_DNA"/>
</dbReference>
<protein>
    <submittedName>
        <fullName evidence="2">Uncharacterized protein</fullName>
    </submittedName>
</protein>
<feature type="chain" id="PRO_5045155401" evidence="1">
    <location>
        <begin position="20"/>
        <end position="411"/>
    </location>
</feature>
<dbReference type="PANTHER" id="PTHR47635:SF2">
    <property type="entry name" value="LAMG-LIKE JELLYROLL FOLD DOMAIN-CONTAINING PROTEIN"/>
    <property type="match status" value="1"/>
</dbReference>
<dbReference type="Proteomes" id="UP001642483">
    <property type="component" value="Unassembled WGS sequence"/>
</dbReference>